<dbReference type="InterPro" id="IPR050297">
    <property type="entry name" value="LipidA_mod_glycosyltrf_83"/>
</dbReference>
<evidence type="ECO:0000256" key="1">
    <source>
        <dbReference type="ARBA" id="ARBA00004651"/>
    </source>
</evidence>
<evidence type="ECO:0000256" key="6">
    <source>
        <dbReference type="ARBA" id="ARBA00022989"/>
    </source>
</evidence>
<dbReference type="GO" id="GO:0016757">
    <property type="term" value="F:glycosyltransferase activity"/>
    <property type="evidence" value="ECO:0007669"/>
    <property type="project" value="UniProtKB-KW"/>
</dbReference>
<dbReference type="RefSeq" id="WP_044983139.1">
    <property type="nucleotide sequence ID" value="NZ_CABLBR010000008.1"/>
</dbReference>
<keyword evidence="2" id="KW-1003">Cell membrane</keyword>
<keyword evidence="10" id="KW-1185">Reference proteome</keyword>
<feature type="transmembrane region" description="Helical" evidence="8">
    <location>
        <begin position="225"/>
        <end position="245"/>
    </location>
</feature>
<feature type="transmembrane region" description="Helical" evidence="8">
    <location>
        <begin position="154"/>
        <end position="171"/>
    </location>
</feature>
<evidence type="ECO:0000313" key="10">
    <source>
        <dbReference type="Proteomes" id="UP001060164"/>
    </source>
</evidence>
<feature type="transmembrane region" description="Helical" evidence="8">
    <location>
        <begin position="191"/>
        <end position="213"/>
    </location>
</feature>
<dbReference type="EMBL" id="CP102290">
    <property type="protein sequence ID" value="UWP58434.1"/>
    <property type="molecule type" value="Genomic_DNA"/>
</dbReference>
<name>A0ABY5VCX6_9FIRM</name>
<feature type="transmembrane region" description="Helical" evidence="8">
    <location>
        <begin position="303"/>
        <end position="324"/>
    </location>
</feature>
<keyword evidence="3 9" id="KW-0328">Glycosyltransferase</keyword>
<keyword evidence="5 8" id="KW-0812">Transmembrane</keyword>
<comment type="subcellular location">
    <subcellularLocation>
        <location evidence="1">Cell membrane</location>
        <topology evidence="1">Multi-pass membrane protein</topology>
    </subcellularLocation>
</comment>
<feature type="transmembrane region" description="Helical" evidence="8">
    <location>
        <begin position="415"/>
        <end position="435"/>
    </location>
</feature>
<feature type="transmembrane region" description="Helical" evidence="8">
    <location>
        <begin position="129"/>
        <end position="147"/>
    </location>
</feature>
<feature type="transmembrane region" description="Helical" evidence="8">
    <location>
        <begin position="447"/>
        <end position="469"/>
    </location>
</feature>
<evidence type="ECO:0000256" key="5">
    <source>
        <dbReference type="ARBA" id="ARBA00022692"/>
    </source>
</evidence>
<evidence type="ECO:0000256" key="8">
    <source>
        <dbReference type="SAM" id="Phobius"/>
    </source>
</evidence>
<protein>
    <submittedName>
        <fullName evidence="9">Glycosyltransferase family 39 protein</fullName>
        <ecNumber evidence="9">2.4.-.-</ecNumber>
    </submittedName>
</protein>
<gene>
    <name evidence="9" type="ORF">NQ502_13705</name>
</gene>
<feature type="transmembrane region" description="Helical" evidence="8">
    <location>
        <begin position="330"/>
        <end position="350"/>
    </location>
</feature>
<dbReference type="EC" id="2.4.-.-" evidence="9"/>
<dbReference type="PANTHER" id="PTHR33908">
    <property type="entry name" value="MANNOSYLTRANSFERASE YKCB-RELATED"/>
    <property type="match status" value="1"/>
</dbReference>
<feature type="transmembrane region" description="Helical" evidence="8">
    <location>
        <begin position="12"/>
        <end position="31"/>
    </location>
</feature>
<organism evidence="9 10">
    <name type="scientific">Ruminococcus gauvreauii</name>
    <dbReference type="NCBI Taxonomy" id="438033"/>
    <lineage>
        <taxon>Bacteria</taxon>
        <taxon>Bacillati</taxon>
        <taxon>Bacillota</taxon>
        <taxon>Clostridia</taxon>
        <taxon>Eubacteriales</taxon>
        <taxon>Oscillospiraceae</taxon>
        <taxon>Ruminococcus</taxon>
    </lineage>
</organism>
<evidence type="ECO:0000256" key="2">
    <source>
        <dbReference type="ARBA" id="ARBA00022475"/>
    </source>
</evidence>
<keyword evidence="7 8" id="KW-0472">Membrane</keyword>
<accession>A0ABY5VCX6</accession>
<keyword evidence="4 9" id="KW-0808">Transferase</keyword>
<reference evidence="9" key="1">
    <citation type="journal article" date="2022" name="Cell">
        <title>Design, construction, and in vivo augmentation of a complex gut microbiome.</title>
        <authorList>
            <person name="Cheng A.G."/>
            <person name="Ho P.Y."/>
            <person name="Aranda-Diaz A."/>
            <person name="Jain S."/>
            <person name="Yu F.B."/>
            <person name="Meng X."/>
            <person name="Wang M."/>
            <person name="Iakiviak M."/>
            <person name="Nagashima K."/>
            <person name="Zhao A."/>
            <person name="Murugkar P."/>
            <person name="Patil A."/>
            <person name="Atabakhsh K."/>
            <person name="Weakley A."/>
            <person name="Yan J."/>
            <person name="Brumbaugh A.R."/>
            <person name="Higginbottom S."/>
            <person name="Dimas A."/>
            <person name="Shiver A.L."/>
            <person name="Deutschbauer A."/>
            <person name="Neff N."/>
            <person name="Sonnenburg J.L."/>
            <person name="Huang K.C."/>
            <person name="Fischbach M.A."/>
        </authorList>
    </citation>
    <scope>NUCLEOTIDE SEQUENCE</scope>
    <source>
        <strain evidence="9">DSM 19829</strain>
    </source>
</reference>
<evidence type="ECO:0000313" key="9">
    <source>
        <dbReference type="EMBL" id="UWP58434.1"/>
    </source>
</evidence>
<evidence type="ECO:0000256" key="3">
    <source>
        <dbReference type="ARBA" id="ARBA00022676"/>
    </source>
</evidence>
<feature type="transmembrane region" description="Helical" evidence="8">
    <location>
        <begin position="384"/>
        <end position="403"/>
    </location>
</feature>
<evidence type="ECO:0000256" key="7">
    <source>
        <dbReference type="ARBA" id="ARBA00023136"/>
    </source>
</evidence>
<feature type="transmembrane region" description="Helical" evidence="8">
    <location>
        <begin position="97"/>
        <end position="117"/>
    </location>
</feature>
<dbReference type="Proteomes" id="UP001060164">
    <property type="component" value="Chromosome"/>
</dbReference>
<proteinExistence type="predicted"/>
<dbReference type="PANTHER" id="PTHR33908:SF11">
    <property type="entry name" value="MEMBRANE PROTEIN"/>
    <property type="match status" value="1"/>
</dbReference>
<keyword evidence="6 8" id="KW-1133">Transmembrane helix</keyword>
<evidence type="ECO:0000256" key="4">
    <source>
        <dbReference type="ARBA" id="ARBA00022679"/>
    </source>
</evidence>
<sequence>MKDEKKEFRIELVFLIAVFVFLVLWAVVQPFNASPDEAMRYQIVDFIARHGTLPHGGDPEVRDAMWGISYGFNPILSYIFSAGFVKITSFFTSGEQALLIAARMVNVMLGTGFAFLVRRIARRLFQKPAGWFFTLAVTFLPGCLFVFSYVNTDGLALFSTALIILMWVRALESGWEIRTCAGLGTGIGLCAMSYYNAYGVILASILFFCVTVLLCRDRKWDVRFLLSRGLLITAFVAAIAGWWFIRSYIIYDGDILGMRTSSQYAEMYAVEELKPSNRQTIQSTGMSILGMMAFVPGDWQHNWLMTVMVSFIGTFGFMKVFMPFLLSKLYILLFGVGGAGVLTGIRRLFFVRKDRCECRKVMIGMESAQVKVIYRRERWNPENVFRWAMLVTMAVPPIVLVWYAYTSDFQAQGRYVMPAVIPVMYFVTLGYEQWFSGILKKEKAGRWFFLLACMFFIISAVYTYAAVFLPSCR</sequence>